<feature type="transmembrane region" description="Helical" evidence="1">
    <location>
        <begin position="39"/>
        <end position="61"/>
    </location>
</feature>
<feature type="transmembrane region" description="Helical" evidence="1">
    <location>
        <begin position="184"/>
        <end position="204"/>
    </location>
</feature>
<feature type="transmembrane region" description="Helical" evidence="1">
    <location>
        <begin position="145"/>
        <end position="164"/>
    </location>
</feature>
<dbReference type="EMBL" id="CP097160">
    <property type="protein sequence ID" value="UQN15318.1"/>
    <property type="molecule type" value="Genomic_DNA"/>
</dbReference>
<evidence type="ECO:0000256" key="1">
    <source>
        <dbReference type="SAM" id="Phobius"/>
    </source>
</evidence>
<feature type="transmembrane region" description="Helical" evidence="1">
    <location>
        <begin position="113"/>
        <end position="133"/>
    </location>
</feature>
<keyword evidence="1" id="KW-1133">Transmembrane helix</keyword>
<gene>
    <name evidence="2" type="ORF">M3M28_02285</name>
</gene>
<proteinExistence type="predicted"/>
<name>A0ABY4MXZ8_9MICO</name>
<keyword evidence="1" id="KW-0812">Transmembrane</keyword>
<feature type="transmembrane region" description="Helical" evidence="1">
    <location>
        <begin position="7"/>
        <end position="27"/>
    </location>
</feature>
<feature type="transmembrane region" description="Helical" evidence="1">
    <location>
        <begin position="216"/>
        <end position="239"/>
    </location>
</feature>
<organism evidence="2">
    <name type="scientific">Gulosibacter sediminis</name>
    <dbReference type="NCBI Taxonomy" id="1729695"/>
    <lineage>
        <taxon>Bacteria</taxon>
        <taxon>Bacillati</taxon>
        <taxon>Actinomycetota</taxon>
        <taxon>Actinomycetes</taxon>
        <taxon>Micrococcales</taxon>
        <taxon>Microbacteriaceae</taxon>
        <taxon>Gulosibacter</taxon>
    </lineage>
</organism>
<protein>
    <submittedName>
        <fullName evidence="2">DUF998 domain-containing protein</fullName>
    </submittedName>
</protein>
<feature type="transmembrane region" description="Helical" evidence="1">
    <location>
        <begin position="278"/>
        <end position="299"/>
    </location>
</feature>
<dbReference type="InterPro" id="IPR009339">
    <property type="entry name" value="DUF998"/>
</dbReference>
<accession>A0ABY4MXZ8</accession>
<feature type="transmembrane region" description="Helical" evidence="1">
    <location>
        <begin position="305"/>
        <end position="329"/>
    </location>
</feature>
<keyword evidence="1" id="KW-0472">Membrane</keyword>
<feature type="transmembrane region" description="Helical" evidence="1">
    <location>
        <begin position="251"/>
        <end position="271"/>
    </location>
</feature>
<feature type="transmembrane region" description="Helical" evidence="1">
    <location>
        <begin position="73"/>
        <end position="101"/>
    </location>
</feature>
<reference evidence="2" key="1">
    <citation type="submission" date="2022-05" db="EMBL/GenBank/DDBJ databases">
        <title>Complete genome sequence of toluene-degrading Gulosibacter sediminis strain ACHW.36C.</title>
        <authorList>
            <person name="Wai A.C."/>
            <person name="Lai G.K."/>
            <person name="Griffin S.D."/>
            <person name="Leung F.C."/>
        </authorList>
    </citation>
    <scope>NUCLEOTIDE SEQUENCE [LARGE SCALE GENOMIC DNA]</scope>
    <source>
        <strain evidence="2">ACHW.36C</strain>
    </source>
</reference>
<dbReference type="Pfam" id="PF06197">
    <property type="entry name" value="DUF998"/>
    <property type="match status" value="1"/>
</dbReference>
<evidence type="ECO:0000313" key="2">
    <source>
        <dbReference type="EMBL" id="UQN15318.1"/>
    </source>
</evidence>
<sequence length="346" mass="35652">MAQETRAVWATAVCFVAGLLGGVLVLWGNPRPVAGDGSVAMPMALVAGFVAAAAFVVSTGMHRRGDHASMPGWQVAISSLSAVALTIAFAGVTALAVLLASEVFAVGLQGLELPAVGGGILTGVASAVGGRLTFEAGIELRTTDLANLLFVYLIVGTLFAMITAADPRWWELNFSQLGIGAGAWAFNGTLVVAGLLIATVGSYIGRDLHRILGDAALGRIAWVVVLWAATGVALAGVGMVPLERNLLGHNLFALSALVLFTVAGVVTTIVMPGPPRPLVVTSVAIAALIVLAAVLAFGFDLYSVTALEAIVIGLGLLWLTTQVRMLAVLTPQVTRPARRTTIFIVR</sequence>